<gene>
    <name evidence="1" type="ORF">S12H4_02839</name>
</gene>
<comment type="caution">
    <text evidence="1">The sequence shown here is derived from an EMBL/GenBank/DDBJ whole genome shotgun (WGS) entry which is preliminary data.</text>
</comment>
<proteinExistence type="predicted"/>
<reference evidence="1" key="1">
    <citation type="journal article" date="2014" name="Front. Microbiol.">
        <title>High frequency of phylogenetically diverse reductive dehalogenase-homologous genes in deep subseafloor sedimentary metagenomes.</title>
        <authorList>
            <person name="Kawai M."/>
            <person name="Futagami T."/>
            <person name="Toyoda A."/>
            <person name="Takaki Y."/>
            <person name="Nishi S."/>
            <person name="Hori S."/>
            <person name="Arai W."/>
            <person name="Tsubouchi T."/>
            <person name="Morono Y."/>
            <person name="Uchiyama I."/>
            <person name="Ito T."/>
            <person name="Fujiyama A."/>
            <person name="Inagaki F."/>
            <person name="Takami H."/>
        </authorList>
    </citation>
    <scope>NUCLEOTIDE SEQUENCE</scope>
    <source>
        <strain evidence="1">Expedition CK06-06</strain>
    </source>
</reference>
<protein>
    <submittedName>
        <fullName evidence="1">Uncharacterized protein</fullName>
    </submittedName>
</protein>
<sequence>MIERLDIDKYLEALLKEYESFIKGRNADLDYCIEQNQESLLTKLTSEALLRTFRGSENEQLKLIEKFEKKITEKQEGINKEIEEKRKALILAIKKIRR</sequence>
<dbReference type="EMBL" id="BARW01000740">
    <property type="protein sequence ID" value="GAI68713.1"/>
    <property type="molecule type" value="Genomic_DNA"/>
</dbReference>
<evidence type="ECO:0000313" key="1">
    <source>
        <dbReference type="EMBL" id="GAI68713.1"/>
    </source>
</evidence>
<organism evidence="1">
    <name type="scientific">marine sediment metagenome</name>
    <dbReference type="NCBI Taxonomy" id="412755"/>
    <lineage>
        <taxon>unclassified sequences</taxon>
        <taxon>metagenomes</taxon>
        <taxon>ecological metagenomes</taxon>
    </lineage>
</organism>
<name>X1QKD7_9ZZZZ</name>
<dbReference type="AlphaFoldDB" id="X1QKD7"/>
<accession>X1QKD7</accession>